<dbReference type="KEGG" id="saco:SAME_01849"/>
<dbReference type="InterPro" id="IPR009370">
    <property type="entry name" value="YutD-like"/>
</dbReference>
<evidence type="ECO:0000256" key="1">
    <source>
        <dbReference type="PIRSR" id="PIRSR012565-1"/>
    </source>
</evidence>
<feature type="region of interest" description="Disordered" evidence="2">
    <location>
        <begin position="158"/>
        <end position="243"/>
    </location>
</feature>
<evidence type="ECO:0000256" key="2">
    <source>
        <dbReference type="SAM" id="MobiDB-lite"/>
    </source>
</evidence>
<dbReference type="AlphaFoldDB" id="A0A239XDE4"/>
<dbReference type="Proteomes" id="UP000215144">
    <property type="component" value="Chromosome 1"/>
</dbReference>
<evidence type="ECO:0000313" key="4">
    <source>
        <dbReference type="Proteomes" id="UP000215144"/>
    </source>
</evidence>
<dbReference type="Gene3D" id="3.50.4.20">
    <property type="match status" value="1"/>
</dbReference>
<feature type="compositionally biased region" description="Basic residues" evidence="2">
    <location>
        <begin position="158"/>
        <end position="168"/>
    </location>
</feature>
<evidence type="ECO:0000313" key="3">
    <source>
        <dbReference type="EMBL" id="SNV44396.1"/>
    </source>
</evidence>
<dbReference type="Pfam" id="PF06265">
    <property type="entry name" value="YutD-like"/>
    <property type="match status" value="1"/>
</dbReference>
<dbReference type="EMBL" id="LT906454">
    <property type="protein sequence ID" value="SNV44396.1"/>
    <property type="molecule type" value="Genomic_DNA"/>
</dbReference>
<protein>
    <submittedName>
        <fullName evidence="3">Transcriptional regulator</fullName>
    </submittedName>
</protein>
<feature type="disulfide bond" evidence="1">
    <location>
        <begin position="132"/>
        <end position="136"/>
    </location>
</feature>
<organism evidence="3 4">
    <name type="scientific">Streptococcus acidominimus</name>
    <dbReference type="NCBI Taxonomy" id="1326"/>
    <lineage>
        <taxon>Bacteria</taxon>
        <taxon>Bacillati</taxon>
        <taxon>Bacillota</taxon>
        <taxon>Bacilli</taxon>
        <taxon>Lactobacillales</taxon>
        <taxon>Streptococcaceae</taxon>
        <taxon>Streptococcus</taxon>
    </lineage>
</organism>
<dbReference type="PIRSF" id="PIRSF012565">
    <property type="entry name" value="DUF1027"/>
    <property type="match status" value="1"/>
</dbReference>
<accession>A0A239XDE4</accession>
<reference evidence="3 4" key="1">
    <citation type="submission" date="2017-06" db="EMBL/GenBank/DDBJ databases">
        <authorList>
            <consortium name="Pathogen Informatics"/>
        </authorList>
    </citation>
    <scope>NUCLEOTIDE SEQUENCE [LARGE SCALE GENOMIC DNA]</scope>
    <source>
        <strain evidence="3 4">NCTC11291</strain>
    </source>
</reference>
<dbReference type="InterPro" id="IPR038141">
    <property type="entry name" value="YutD-like_sf"/>
</dbReference>
<name>A0A239XDE4_STRAI</name>
<keyword evidence="1" id="KW-1015">Disulfide bond</keyword>
<feature type="compositionally biased region" description="Basic residues" evidence="2">
    <location>
        <begin position="185"/>
        <end position="194"/>
    </location>
</feature>
<sequence>MYNSKDYKYRKTANILKNKTIVNFKKGFLLRKEVLPEQLNYNKFPGPTFLHFGDRIKSEDGTINFKLVQNEKDAFNPEILGQRFSEHLLKYDYLVGDWASDQLRLKGFFRDDHNIRKSSRLSRVDDYLKEYCAFGCAYFILENQEPVDIAFEEEKLPKRKRNRKRKPARAVVADSVSRKETEKMKKVKSPKSKTKQALISNENEHFSSRKRRSKTPKQKKEHSVKISGKPNDNNQHFTIRKKS</sequence>
<gene>
    <name evidence="3" type="primary">yutD</name>
    <name evidence="3" type="ORF">SAMEA4504048_01849</name>
</gene>
<proteinExistence type="predicted"/>
<feature type="compositionally biased region" description="Basic residues" evidence="2">
    <location>
        <begin position="208"/>
        <end position="222"/>
    </location>
</feature>